<accession>A0A3A9ZLB9</accession>
<dbReference type="PANTHER" id="PTHR43649">
    <property type="entry name" value="ARABINOSE-BINDING PROTEIN-RELATED"/>
    <property type="match status" value="1"/>
</dbReference>
<comment type="caution">
    <text evidence="2">The sequence shown here is derived from an EMBL/GenBank/DDBJ whole genome shotgun (WGS) entry which is preliminary data.</text>
</comment>
<reference evidence="2 3" key="1">
    <citation type="journal article" date="2004" name="Syst. Appl. Microbiol.">
        <title>Cryptoendolithic actinomycetes from antarctic sandstone rock samples: Micromonospora endolithica sp. nov. and two isolates related to Micromonospora coerulea Jensen 1932.</title>
        <authorList>
            <person name="Hirsch P."/>
            <person name="Mevs U."/>
            <person name="Kroppenstedt R.M."/>
            <person name="Schumann P."/>
            <person name="Stackebrandt E."/>
        </authorList>
    </citation>
    <scope>NUCLEOTIDE SEQUENCE [LARGE SCALE GENOMIC DNA]</scope>
    <source>
        <strain evidence="2 3">JCM 12677</strain>
    </source>
</reference>
<sequence>MRLTTRRTRLAAVALAAITAVGGLSACGNDDDDQPAAGEKPAKLVVDTFGEMGYDELVKQYEKETGIKVELRKTAQLSEYRPKLVRYLATGKGAADVTALEEGILNEFKANPRNWADLNPLVADHSKEYLPWKWELGKAPDGRLIGLPTDVGSLAVCYRKDLFQAAGLPTERDQVSALWPDWNGFHEAGKKYKQGSGGKAFIDSITAVSNGVLFQQGADLFYDKENNIIADSSPAVKTAWDTATSMVDISAKAQTWSPEWSGGFKQGTFAATFCPSWMLGIVAENSGAANKGKWDVASVPGGGGNWGGSWLAVPEQSKYQKEAAKLAEFLTNATSQVEAFKAKGPLPTNLEALKNEAFLSYTNEYFSNAPTGKIFGESVSKIEPIHLGPKHQAVKENAFEPAMRAFENGQADKAKAWEQFTKDAKTQGAF</sequence>
<dbReference type="PANTHER" id="PTHR43649:SF32">
    <property type="entry name" value="SUGAR BINDING SECRETED PROTEIN"/>
    <property type="match status" value="1"/>
</dbReference>
<dbReference type="RefSeq" id="WP_120725929.1">
    <property type="nucleotide sequence ID" value="NZ_RBAK01000002.1"/>
</dbReference>
<dbReference type="EMBL" id="RBAK01000002">
    <property type="protein sequence ID" value="RKN49098.1"/>
    <property type="molecule type" value="Genomic_DNA"/>
</dbReference>
<protein>
    <submittedName>
        <fullName evidence="2">Extracellular solute-binding protein</fullName>
    </submittedName>
</protein>
<dbReference type="Pfam" id="PF13416">
    <property type="entry name" value="SBP_bac_8"/>
    <property type="match status" value="1"/>
</dbReference>
<feature type="signal peptide" evidence="1">
    <location>
        <begin position="1"/>
        <end position="26"/>
    </location>
</feature>
<evidence type="ECO:0000256" key="1">
    <source>
        <dbReference type="SAM" id="SignalP"/>
    </source>
</evidence>
<name>A0A3A9ZLB9_9ACTN</name>
<dbReference type="PROSITE" id="PS51257">
    <property type="entry name" value="PROKAR_LIPOPROTEIN"/>
    <property type="match status" value="1"/>
</dbReference>
<keyword evidence="1" id="KW-0732">Signal</keyword>
<organism evidence="2 3">
    <name type="scientific">Micromonospora endolithica</name>
    <dbReference type="NCBI Taxonomy" id="230091"/>
    <lineage>
        <taxon>Bacteria</taxon>
        <taxon>Bacillati</taxon>
        <taxon>Actinomycetota</taxon>
        <taxon>Actinomycetes</taxon>
        <taxon>Micromonosporales</taxon>
        <taxon>Micromonosporaceae</taxon>
        <taxon>Micromonospora</taxon>
    </lineage>
</organism>
<proteinExistence type="predicted"/>
<gene>
    <name evidence="2" type="ORF">D7223_06145</name>
</gene>
<dbReference type="SUPFAM" id="SSF53850">
    <property type="entry name" value="Periplasmic binding protein-like II"/>
    <property type="match status" value="1"/>
</dbReference>
<dbReference type="AlphaFoldDB" id="A0A3A9ZLB9"/>
<dbReference type="Gene3D" id="3.40.190.10">
    <property type="entry name" value="Periplasmic binding protein-like II"/>
    <property type="match status" value="1"/>
</dbReference>
<keyword evidence="3" id="KW-1185">Reference proteome</keyword>
<dbReference type="InterPro" id="IPR006059">
    <property type="entry name" value="SBP"/>
</dbReference>
<feature type="chain" id="PRO_5017446439" evidence="1">
    <location>
        <begin position="27"/>
        <end position="430"/>
    </location>
</feature>
<evidence type="ECO:0000313" key="3">
    <source>
        <dbReference type="Proteomes" id="UP000281726"/>
    </source>
</evidence>
<dbReference type="Proteomes" id="UP000281726">
    <property type="component" value="Unassembled WGS sequence"/>
</dbReference>
<dbReference type="InterPro" id="IPR050490">
    <property type="entry name" value="Bact_solute-bd_prot1"/>
</dbReference>
<evidence type="ECO:0000313" key="2">
    <source>
        <dbReference type="EMBL" id="RKN49098.1"/>
    </source>
</evidence>
<dbReference type="OrthoDB" id="3226017at2"/>